<dbReference type="KEGG" id="agi:FSB73_01665"/>
<evidence type="ECO:0000313" key="2">
    <source>
        <dbReference type="EMBL" id="QEC70599.1"/>
    </source>
</evidence>
<feature type="signal peptide" evidence="1">
    <location>
        <begin position="1"/>
        <end position="21"/>
    </location>
</feature>
<proteinExistence type="predicted"/>
<dbReference type="OrthoDB" id="258246at2"/>
<dbReference type="RefSeq" id="WP_146779862.1">
    <property type="nucleotide sequence ID" value="NZ_CP042434.1"/>
</dbReference>
<keyword evidence="1" id="KW-0732">Signal</keyword>
<evidence type="ECO:0000256" key="1">
    <source>
        <dbReference type="SAM" id="SignalP"/>
    </source>
</evidence>
<dbReference type="PROSITE" id="PS51257">
    <property type="entry name" value="PROKAR_LIPOPROTEIN"/>
    <property type="match status" value="1"/>
</dbReference>
<reference evidence="2 3" key="1">
    <citation type="journal article" date="2017" name="Int. J. Syst. Evol. Microbiol.">
        <title>Arachidicoccus ginsenosidivorans sp. nov., with ginsenoside-converting activity isolated from ginseng cultivating soil.</title>
        <authorList>
            <person name="Siddiqi M.Z."/>
            <person name="Aslam Z."/>
            <person name="Im W.T."/>
        </authorList>
    </citation>
    <scope>NUCLEOTIDE SEQUENCE [LARGE SCALE GENOMIC DNA]</scope>
    <source>
        <strain evidence="2 3">Gsoil 809</strain>
    </source>
</reference>
<dbReference type="Proteomes" id="UP000321291">
    <property type="component" value="Chromosome"/>
</dbReference>
<dbReference type="EMBL" id="CP042434">
    <property type="protein sequence ID" value="QEC70599.1"/>
    <property type="molecule type" value="Genomic_DNA"/>
</dbReference>
<gene>
    <name evidence="2" type="ORF">FSB73_01665</name>
</gene>
<dbReference type="AlphaFoldDB" id="A0A5B8VH31"/>
<organism evidence="2 3">
    <name type="scientific">Arachidicoccus ginsenosidivorans</name>
    <dbReference type="NCBI Taxonomy" id="496057"/>
    <lineage>
        <taxon>Bacteria</taxon>
        <taxon>Pseudomonadati</taxon>
        <taxon>Bacteroidota</taxon>
        <taxon>Chitinophagia</taxon>
        <taxon>Chitinophagales</taxon>
        <taxon>Chitinophagaceae</taxon>
        <taxon>Arachidicoccus</taxon>
    </lineage>
</organism>
<protein>
    <submittedName>
        <fullName evidence="2">DUF4861 domain-containing protein</fullName>
    </submittedName>
</protein>
<name>A0A5B8VH31_9BACT</name>
<dbReference type="Pfam" id="PF16153">
    <property type="entry name" value="DUF4861"/>
    <property type="match status" value="1"/>
</dbReference>
<sequence length="378" mass="41580">MHKTLLTGIVLLGLFSCGSHSDGQSAGTLTLKNTTAIDRPEATVRLTREQLEAKAGSLKGNYLRFHSGQKILTAQYEDLDSDSVWDEVILLCPIKASATVEVQLEKTTKKPEVTGASMAHARLKLKNEDQTFGENQTQVQMPDQNPPTDFSKHALPPYLTEGPGWENDKVAFRLYFDTRNNKDIYGKRTADMVMDSVGANPKNSYHNLADWGMDILRVGTSLGAGALAFHYQKADGKDTLVRLGGNDIKGETYQLLSDGPLKATFLMTYPWQLAGKPVIVTEKISIGAGDYYYTSEVAVKGADVPKDLKVDMGIADFYTNQMDSILTDQAKAVYSFGAQSENHDNLGMAVISLDPGAAHIWYIKEKPRLQRILPVVIC</sequence>
<dbReference type="InterPro" id="IPR032342">
    <property type="entry name" value="DUF4861"/>
</dbReference>
<feature type="chain" id="PRO_5022667338" evidence="1">
    <location>
        <begin position="22"/>
        <end position="378"/>
    </location>
</feature>
<evidence type="ECO:0000313" key="3">
    <source>
        <dbReference type="Proteomes" id="UP000321291"/>
    </source>
</evidence>
<keyword evidence="3" id="KW-1185">Reference proteome</keyword>
<accession>A0A5B8VH31</accession>